<dbReference type="EMBL" id="CP072842">
    <property type="protein sequence ID" value="QTV05817.1"/>
    <property type="molecule type" value="Genomic_DNA"/>
</dbReference>
<keyword evidence="3" id="KW-1185">Reference proteome</keyword>
<evidence type="ECO:0000256" key="1">
    <source>
        <dbReference type="SAM" id="Phobius"/>
    </source>
</evidence>
<sequence length="173" mass="21159">MKFIIKRIILYTIAFFALNWFSNSPLGIDQIYDKSISTLLKNEYLNYFFIVSGILVFFLIIKIIYKNFSHRPDKFFRRYFRIYGFVYSLNLVFTFFFYTYILSYTLFYIFLYINRIDTTSIISYPYQKHKNDIEDEIFLDFERNNYIDKSKTYIITTKYGLLNLPYTSKIETK</sequence>
<proteinExistence type="predicted"/>
<evidence type="ECO:0000313" key="2">
    <source>
        <dbReference type="EMBL" id="QTV05817.1"/>
    </source>
</evidence>
<reference evidence="2 3" key="1">
    <citation type="journal article" date="2021" name="Int. J. Syst. Evol. Microbiol.">
        <title>Faecalibacter bovis sp. nov., isolated from cow faeces.</title>
        <authorList>
            <person name="Li F."/>
            <person name="Zhao W."/>
            <person name="Hong Q."/>
            <person name="Shao Q."/>
            <person name="Song J."/>
            <person name="Yang S."/>
        </authorList>
    </citation>
    <scope>NUCLEOTIDE SEQUENCE [LARGE SCALE GENOMIC DNA]</scope>
    <source>
        <strain evidence="2 3">ZY171143</strain>
    </source>
</reference>
<protein>
    <submittedName>
        <fullName evidence="2">Uncharacterized protein</fullName>
    </submittedName>
</protein>
<dbReference type="Proteomes" id="UP000672011">
    <property type="component" value="Chromosome"/>
</dbReference>
<keyword evidence="1" id="KW-0472">Membrane</keyword>
<keyword evidence="1" id="KW-0812">Transmembrane</keyword>
<feature type="transmembrane region" description="Helical" evidence="1">
    <location>
        <begin position="85"/>
        <end position="113"/>
    </location>
</feature>
<accession>A0ABX7XD24</accession>
<keyword evidence="1" id="KW-1133">Transmembrane helix</keyword>
<evidence type="ECO:0000313" key="3">
    <source>
        <dbReference type="Proteomes" id="UP000672011"/>
    </source>
</evidence>
<organism evidence="2 3">
    <name type="scientific">Faecalibacter bovis</name>
    <dbReference type="NCBI Taxonomy" id="2898187"/>
    <lineage>
        <taxon>Bacteria</taxon>
        <taxon>Pseudomonadati</taxon>
        <taxon>Bacteroidota</taxon>
        <taxon>Flavobacteriia</taxon>
        <taxon>Flavobacteriales</taxon>
        <taxon>Weeksellaceae</taxon>
        <taxon>Faecalibacter</taxon>
    </lineage>
</organism>
<feature type="transmembrane region" description="Helical" evidence="1">
    <location>
        <begin position="47"/>
        <end position="65"/>
    </location>
</feature>
<dbReference type="RefSeq" id="WP_230476461.1">
    <property type="nucleotide sequence ID" value="NZ_CP072842.1"/>
</dbReference>
<gene>
    <name evidence="2" type="ORF">J9309_00245</name>
</gene>
<reference evidence="3" key="2">
    <citation type="submission" date="2021-04" db="EMBL/GenBank/DDBJ databases">
        <title>Taxonomy of Flavobacteriaceae bacterium ZY171143.</title>
        <authorList>
            <person name="Li F."/>
        </authorList>
    </citation>
    <scope>NUCLEOTIDE SEQUENCE [LARGE SCALE GENOMIC DNA]</scope>
    <source>
        <strain evidence="3">ZY171143</strain>
    </source>
</reference>
<name>A0ABX7XD24_9FLAO</name>